<evidence type="ECO:0000313" key="1">
    <source>
        <dbReference type="EMBL" id="URI14855.1"/>
    </source>
</evidence>
<reference evidence="1" key="1">
    <citation type="submission" date="2022-05" db="EMBL/GenBank/DDBJ databases">
        <title>Brevundimonas albigilva TT17 genome sequence.</title>
        <authorList>
            <person name="Lee K."/>
            <person name="Son H."/>
        </authorList>
    </citation>
    <scope>NUCLEOTIDE SEQUENCE</scope>
    <source>
        <strain evidence="1">TT17</strain>
    </source>
</reference>
<dbReference type="EMBL" id="CP097649">
    <property type="protein sequence ID" value="URI14855.1"/>
    <property type="molecule type" value="Genomic_DNA"/>
</dbReference>
<dbReference type="RefSeq" id="WP_250201724.1">
    <property type="nucleotide sequence ID" value="NZ_CP097649.1"/>
</dbReference>
<gene>
    <name evidence="1" type="ORF">M8231_13725</name>
</gene>
<keyword evidence="2" id="KW-1185">Reference proteome</keyword>
<proteinExistence type="predicted"/>
<organism evidence="1 2">
    <name type="scientific">Brevundimonas albigilva</name>
    <dbReference type="NCBI Taxonomy" id="1312364"/>
    <lineage>
        <taxon>Bacteria</taxon>
        <taxon>Pseudomonadati</taxon>
        <taxon>Pseudomonadota</taxon>
        <taxon>Alphaproteobacteria</taxon>
        <taxon>Caulobacterales</taxon>
        <taxon>Caulobacteraceae</taxon>
        <taxon>Brevundimonas</taxon>
    </lineage>
</organism>
<name>A0ABY4SIP8_9CAUL</name>
<dbReference type="Proteomes" id="UP001055429">
    <property type="component" value="Chromosome"/>
</dbReference>
<protein>
    <recommendedName>
        <fullName evidence="3">DUF429 domain-containing protein</fullName>
    </recommendedName>
</protein>
<evidence type="ECO:0008006" key="3">
    <source>
        <dbReference type="Google" id="ProtNLM"/>
    </source>
</evidence>
<accession>A0ABY4SIP8</accession>
<evidence type="ECO:0000313" key="2">
    <source>
        <dbReference type="Proteomes" id="UP001055429"/>
    </source>
</evidence>
<sequence>MLIVAIDVGGPEKIGWASSNGRSGTGQDLDAALHDVADALNQGVPVALGFEAPIWTPRREDLKRITSRRLGAEITFNRAWSAGAGCGALGAALGLMPWCFSQIARNTNHRLATTSPIAFQERGKGLFVWEAFVSGHAKAVTHMDDASLALAAFQARDLLAPSDVPDEPAINLAAAALMATGWTLDPWEISGAGHVIAVGLSGVKEKGLSPSVRFA</sequence>